<dbReference type="SUPFAM" id="SSF53633">
    <property type="entry name" value="Carbamate kinase-like"/>
    <property type="match status" value="1"/>
</dbReference>
<comment type="catalytic activity">
    <reaction evidence="5">
        <text>hydrogencarbonate + NH4(+) + ATP = carbamoyl phosphate + ADP + H2O + H(+)</text>
        <dbReference type="Rhea" id="RHEA:10152"/>
        <dbReference type="ChEBI" id="CHEBI:15377"/>
        <dbReference type="ChEBI" id="CHEBI:15378"/>
        <dbReference type="ChEBI" id="CHEBI:17544"/>
        <dbReference type="ChEBI" id="CHEBI:28938"/>
        <dbReference type="ChEBI" id="CHEBI:30616"/>
        <dbReference type="ChEBI" id="CHEBI:58228"/>
        <dbReference type="ChEBI" id="CHEBI:456216"/>
        <dbReference type="EC" id="2.7.2.2"/>
    </reaction>
</comment>
<sequence>MRLVIALGGNAMTSGDGSARPEDQRTAIQGAMRSVADLVEAGHQIVLTHGNGPQVGNLLLKNEIAADVVPPVPLDWCVAQTQATIGRLVLDALDEELGRRGHPSRTAVIVTRTIVDRDDPGFLVPTKPIGRYATAEEAAAMQAHGQHWVEIPHKGWRRVVASPEPRRIPEVGTVRALLDDGFVVVCAGGGGIPTVRQGEAYVGIEAVIDKDLTAALLAEQVGADTLVIATDVDAAVVGFGTPHAEPLGAVGLAEIRRLASTGAFAAGSMGPKVEAVTRFAAHTGRTGVITSLPRIDDAVAGRTGTRVGPDPVPTGTVAT</sequence>
<evidence type="ECO:0000256" key="3">
    <source>
        <dbReference type="ARBA" id="ARBA00022679"/>
    </source>
</evidence>
<protein>
    <recommendedName>
        <fullName evidence="2 6">Carbamate kinase</fullName>
    </recommendedName>
</protein>
<comment type="caution">
    <text evidence="9">The sequence shown here is derived from an EMBL/GenBank/DDBJ whole genome shotgun (WGS) entry which is preliminary data.</text>
</comment>
<dbReference type="EMBL" id="VDFR01000025">
    <property type="protein sequence ID" value="TNC49416.1"/>
    <property type="molecule type" value="Genomic_DNA"/>
</dbReference>
<dbReference type="NCBIfam" id="NF009007">
    <property type="entry name" value="PRK12352.1"/>
    <property type="match status" value="1"/>
</dbReference>
<dbReference type="InterPro" id="IPR001048">
    <property type="entry name" value="Asp/Glu/Uridylate_kinase"/>
</dbReference>
<dbReference type="PANTHER" id="PTHR30409:SF1">
    <property type="entry name" value="CARBAMATE KINASE-RELATED"/>
    <property type="match status" value="1"/>
</dbReference>
<evidence type="ECO:0000313" key="10">
    <source>
        <dbReference type="EMBL" id="TNC49416.1"/>
    </source>
</evidence>
<dbReference type="RefSeq" id="WP_139105471.1">
    <property type="nucleotide sequence ID" value="NZ_VDFR01000025.1"/>
</dbReference>
<dbReference type="PIRSF" id="PIRSF000723">
    <property type="entry name" value="Carbamate_kin"/>
    <property type="match status" value="1"/>
</dbReference>
<evidence type="ECO:0000313" key="11">
    <source>
        <dbReference type="Proteomes" id="UP000306740"/>
    </source>
</evidence>
<organism evidence="9 11">
    <name type="scientific">Mumia zhuanghuii</name>
    <dbReference type="NCBI Taxonomy" id="2585211"/>
    <lineage>
        <taxon>Bacteria</taxon>
        <taxon>Bacillati</taxon>
        <taxon>Actinomycetota</taxon>
        <taxon>Actinomycetes</taxon>
        <taxon>Propionibacteriales</taxon>
        <taxon>Nocardioidaceae</taxon>
        <taxon>Mumia</taxon>
    </lineage>
</organism>
<dbReference type="GO" id="GO:0008804">
    <property type="term" value="F:carbamate kinase activity"/>
    <property type="evidence" value="ECO:0007669"/>
    <property type="project" value="UniProtKB-EC"/>
</dbReference>
<dbReference type="FunFam" id="3.40.1160.10:FF:000007">
    <property type="entry name" value="Carbamate kinase"/>
    <property type="match status" value="1"/>
</dbReference>
<dbReference type="Pfam" id="PF00696">
    <property type="entry name" value="AA_kinase"/>
    <property type="match status" value="1"/>
</dbReference>
<dbReference type="Gene3D" id="3.40.1160.10">
    <property type="entry name" value="Acetylglutamate kinase-like"/>
    <property type="match status" value="1"/>
</dbReference>
<feature type="region of interest" description="Disordered" evidence="7">
    <location>
        <begin position="300"/>
        <end position="319"/>
    </location>
</feature>
<keyword evidence="4 6" id="KW-0418">Kinase</keyword>
<evidence type="ECO:0000256" key="6">
    <source>
        <dbReference type="PIRNR" id="PIRNR000723"/>
    </source>
</evidence>
<feature type="domain" description="Aspartate/glutamate/uridylate kinase" evidence="8">
    <location>
        <begin position="1"/>
        <end position="290"/>
    </location>
</feature>
<dbReference type="OrthoDB" id="9766717at2"/>
<comment type="similarity">
    <text evidence="1 6">Belongs to the carbamate kinase family.</text>
</comment>
<accession>A0A5C4MCH4</accession>
<dbReference type="PANTHER" id="PTHR30409">
    <property type="entry name" value="CARBAMATE KINASE"/>
    <property type="match status" value="1"/>
</dbReference>
<evidence type="ECO:0000256" key="1">
    <source>
        <dbReference type="ARBA" id="ARBA00011066"/>
    </source>
</evidence>
<dbReference type="CDD" id="cd04235">
    <property type="entry name" value="AAK_CK"/>
    <property type="match status" value="1"/>
</dbReference>
<evidence type="ECO:0000313" key="9">
    <source>
        <dbReference type="EMBL" id="TNC30937.1"/>
    </source>
</evidence>
<gene>
    <name evidence="10" type="ORF">FHE65_05600</name>
    <name evidence="9" type="ORF">FHE65_32300</name>
</gene>
<dbReference type="InterPro" id="IPR003964">
    <property type="entry name" value="Carb_kinase"/>
</dbReference>
<dbReference type="InterPro" id="IPR036393">
    <property type="entry name" value="AceGlu_kinase-like_sf"/>
</dbReference>
<dbReference type="GO" id="GO:0019546">
    <property type="term" value="P:L-arginine deiminase pathway"/>
    <property type="evidence" value="ECO:0007669"/>
    <property type="project" value="TreeGrafter"/>
</dbReference>
<evidence type="ECO:0000256" key="5">
    <source>
        <dbReference type="ARBA" id="ARBA00048467"/>
    </source>
</evidence>
<dbReference type="Proteomes" id="UP000306740">
    <property type="component" value="Unassembled WGS sequence"/>
</dbReference>
<evidence type="ECO:0000256" key="2">
    <source>
        <dbReference type="ARBA" id="ARBA00013070"/>
    </source>
</evidence>
<name>A0A5C4MCH4_9ACTN</name>
<dbReference type="GO" id="GO:0005829">
    <property type="term" value="C:cytosol"/>
    <property type="evidence" value="ECO:0007669"/>
    <property type="project" value="TreeGrafter"/>
</dbReference>
<proteinExistence type="inferred from homology"/>
<evidence type="ECO:0000256" key="4">
    <source>
        <dbReference type="ARBA" id="ARBA00022777"/>
    </source>
</evidence>
<keyword evidence="3 6" id="KW-0808">Transferase</keyword>
<dbReference type="AlphaFoldDB" id="A0A5C4MCH4"/>
<dbReference type="PRINTS" id="PR01469">
    <property type="entry name" value="CARBMTKINASE"/>
</dbReference>
<dbReference type="EMBL" id="VDFR01000210">
    <property type="protein sequence ID" value="TNC30937.1"/>
    <property type="molecule type" value="Genomic_DNA"/>
</dbReference>
<evidence type="ECO:0000259" key="8">
    <source>
        <dbReference type="Pfam" id="PF00696"/>
    </source>
</evidence>
<reference evidence="9 11" key="1">
    <citation type="submission" date="2019-05" db="EMBL/GenBank/DDBJ databases">
        <title>Mumia sp. nov., isolated from the intestinal contents of plateau pika (Ochotona curzoniae) in the Qinghai-Tibet plateau of China.</title>
        <authorList>
            <person name="Tian Z."/>
        </authorList>
    </citation>
    <scope>NUCLEOTIDE SEQUENCE [LARGE SCALE GENOMIC DNA]</scope>
    <source>
        <strain evidence="11">527</strain>
        <strain evidence="9">Z527</strain>
    </source>
</reference>
<evidence type="ECO:0000256" key="7">
    <source>
        <dbReference type="SAM" id="MobiDB-lite"/>
    </source>
</evidence>